<organism evidence="1 2">
    <name type="scientific">Dreissena polymorpha</name>
    <name type="common">Zebra mussel</name>
    <name type="synonym">Mytilus polymorpha</name>
    <dbReference type="NCBI Taxonomy" id="45954"/>
    <lineage>
        <taxon>Eukaryota</taxon>
        <taxon>Metazoa</taxon>
        <taxon>Spiralia</taxon>
        <taxon>Lophotrochozoa</taxon>
        <taxon>Mollusca</taxon>
        <taxon>Bivalvia</taxon>
        <taxon>Autobranchia</taxon>
        <taxon>Heteroconchia</taxon>
        <taxon>Euheterodonta</taxon>
        <taxon>Imparidentia</taxon>
        <taxon>Neoheterodontei</taxon>
        <taxon>Myida</taxon>
        <taxon>Dreissenoidea</taxon>
        <taxon>Dreissenidae</taxon>
        <taxon>Dreissena</taxon>
    </lineage>
</organism>
<accession>A0A9D4L1L5</accession>
<protein>
    <submittedName>
        <fullName evidence="1">Uncharacterized protein</fullName>
    </submittedName>
</protein>
<keyword evidence="2" id="KW-1185">Reference proteome</keyword>
<dbReference type="AlphaFoldDB" id="A0A9D4L1L5"/>
<name>A0A9D4L1L5_DREPO</name>
<dbReference type="EMBL" id="JAIWYP010000003">
    <property type="protein sequence ID" value="KAH3849693.1"/>
    <property type="molecule type" value="Genomic_DNA"/>
</dbReference>
<reference evidence="1" key="2">
    <citation type="submission" date="2020-11" db="EMBL/GenBank/DDBJ databases">
        <authorList>
            <person name="McCartney M.A."/>
            <person name="Auch B."/>
            <person name="Kono T."/>
            <person name="Mallez S."/>
            <person name="Becker A."/>
            <person name="Gohl D.M."/>
            <person name="Silverstein K.A.T."/>
            <person name="Koren S."/>
            <person name="Bechman K.B."/>
            <person name="Herman A."/>
            <person name="Abrahante J.E."/>
            <person name="Garbe J."/>
        </authorList>
    </citation>
    <scope>NUCLEOTIDE SEQUENCE</scope>
    <source>
        <strain evidence="1">Duluth1</strain>
        <tissue evidence="1">Whole animal</tissue>
    </source>
</reference>
<sequence>MNDLEMSSGYLLVLANLVKLQKFMSLSGLKATPPSETTDYHSSLDHIYVSNLSARTGVIETFWSDHKAVWISV</sequence>
<gene>
    <name evidence="1" type="ORF">DPMN_092096</name>
</gene>
<proteinExistence type="predicted"/>
<dbReference type="Proteomes" id="UP000828390">
    <property type="component" value="Unassembled WGS sequence"/>
</dbReference>
<reference evidence="1" key="1">
    <citation type="journal article" date="2019" name="bioRxiv">
        <title>The Genome of the Zebra Mussel, Dreissena polymorpha: A Resource for Invasive Species Research.</title>
        <authorList>
            <person name="McCartney M.A."/>
            <person name="Auch B."/>
            <person name="Kono T."/>
            <person name="Mallez S."/>
            <person name="Zhang Y."/>
            <person name="Obille A."/>
            <person name="Becker A."/>
            <person name="Abrahante J.E."/>
            <person name="Garbe J."/>
            <person name="Badalamenti J.P."/>
            <person name="Herman A."/>
            <person name="Mangelson H."/>
            <person name="Liachko I."/>
            <person name="Sullivan S."/>
            <person name="Sone E.D."/>
            <person name="Koren S."/>
            <person name="Silverstein K.A.T."/>
            <person name="Beckman K.B."/>
            <person name="Gohl D.M."/>
        </authorList>
    </citation>
    <scope>NUCLEOTIDE SEQUENCE</scope>
    <source>
        <strain evidence="1">Duluth1</strain>
        <tissue evidence="1">Whole animal</tissue>
    </source>
</reference>
<comment type="caution">
    <text evidence="1">The sequence shown here is derived from an EMBL/GenBank/DDBJ whole genome shotgun (WGS) entry which is preliminary data.</text>
</comment>
<evidence type="ECO:0000313" key="1">
    <source>
        <dbReference type="EMBL" id="KAH3849693.1"/>
    </source>
</evidence>
<evidence type="ECO:0000313" key="2">
    <source>
        <dbReference type="Proteomes" id="UP000828390"/>
    </source>
</evidence>